<dbReference type="Proteomes" id="UP001297580">
    <property type="component" value="Chromosome"/>
</dbReference>
<proteinExistence type="predicted"/>
<dbReference type="EMBL" id="CP133461">
    <property type="protein sequence ID" value="WMV77564.1"/>
    <property type="molecule type" value="Genomic_DNA"/>
</dbReference>
<evidence type="ECO:0000313" key="3">
    <source>
        <dbReference type="Proteomes" id="UP001297580"/>
    </source>
</evidence>
<dbReference type="RefSeq" id="WP_029761960.1">
    <property type="nucleotide sequence ID" value="NZ_CP017690.1"/>
</dbReference>
<feature type="transmembrane region" description="Helical" evidence="1">
    <location>
        <begin position="5"/>
        <end position="24"/>
    </location>
</feature>
<dbReference type="GeneID" id="87621169"/>
<evidence type="ECO:0000313" key="2">
    <source>
        <dbReference type="EMBL" id="WMV77564.1"/>
    </source>
</evidence>
<accession>A0ABY9QJK2</accession>
<keyword evidence="1" id="KW-1133">Transmembrane helix</keyword>
<keyword evidence="3" id="KW-1185">Reference proteome</keyword>
<name>A0ABY9QJK2_GEOTD</name>
<keyword evidence="1" id="KW-0812">Transmembrane</keyword>
<gene>
    <name evidence="2" type="ORF">HSX42_07385</name>
</gene>
<protein>
    <submittedName>
        <fullName evidence="2">Uncharacterized protein</fullName>
    </submittedName>
</protein>
<sequence length="63" mass="7246">MSKYYLFHILITSIFGVLLVYGLVVRTPKGFVVTVIGGAIYIVLMLINYIKNKRPKKDEIKEK</sequence>
<organism evidence="2 3">
    <name type="scientific">Geobacillus thermodenitrificans</name>
    <dbReference type="NCBI Taxonomy" id="33940"/>
    <lineage>
        <taxon>Bacteria</taxon>
        <taxon>Bacillati</taxon>
        <taxon>Bacillota</taxon>
        <taxon>Bacilli</taxon>
        <taxon>Bacillales</taxon>
        <taxon>Anoxybacillaceae</taxon>
        <taxon>Geobacillus</taxon>
    </lineage>
</organism>
<evidence type="ECO:0000256" key="1">
    <source>
        <dbReference type="SAM" id="Phobius"/>
    </source>
</evidence>
<reference evidence="2 3" key="1">
    <citation type="submission" date="2023-08" db="EMBL/GenBank/DDBJ databases">
        <title>Complete genome sequence of Geobacillus thermodenitrificans K1041, a genetically tractable strain representative of the genus Geobacillus.</title>
        <authorList>
            <person name="Kani S."/>
            <person name="Suzuki H."/>
        </authorList>
    </citation>
    <scope>NUCLEOTIDE SEQUENCE [LARGE SCALE GENOMIC DNA]</scope>
    <source>
        <strain evidence="2 3">K1041</strain>
    </source>
</reference>
<feature type="transmembrane region" description="Helical" evidence="1">
    <location>
        <begin position="30"/>
        <end position="50"/>
    </location>
</feature>
<keyword evidence="1" id="KW-0472">Membrane</keyword>